<protein>
    <submittedName>
        <fullName evidence="2">Uncharacterized protein</fullName>
    </submittedName>
</protein>
<name>A0AAD6HGF7_9EURO</name>
<reference evidence="2" key="2">
    <citation type="submission" date="2023-01" db="EMBL/GenBank/DDBJ databases">
        <authorList>
            <person name="Petersen C."/>
        </authorList>
    </citation>
    <scope>NUCLEOTIDE SEQUENCE</scope>
    <source>
        <strain evidence="2">IBT 17514</strain>
    </source>
</reference>
<feature type="compositionally biased region" description="Basic residues" evidence="1">
    <location>
        <begin position="79"/>
        <end position="93"/>
    </location>
</feature>
<reference evidence="2" key="1">
    <citation type="journal article" date="2023" name="IMA Fungus">
        <title>Comparative genomic study of the Penicillium genus elucidates a diverse pangenome and 15 lateral gene transfer events.</title>
        <authorList>
            <person name="Petersen C."/>
            <person name="Sorensen T."/>
            <person name="Nielsen M.R."/>
            <person name="Sondergaard T.E."/>
            <person name="Sorensen J.L."/>
            <person name="Fitzpatrick D.A."/>
            <person name="Frisvad J.C."/>
            <person name="Nielsen K.L."/>
        </authorList>
    </citation>
    <scope>NUCLEOTIDE SEQUENCE</scope>
    <source>
        <strain evidence="2">IBT 17514</strain>
    </source>
</reference>
<gene>
    <name evidence="2" type="ORF">N7493_007986</name>
</gene>
<feature type="region of interest" description="Disordered" evidence="1">
    <location>
        <begin position="71"/>
        <end position="93"/>
    </location>
</feature>
<dbReference type="Proteomes" id="UP001215712">
    <property type="component" value="Unassembled WGS sequence"/>
</dbReference>
<proteinExistence type="predicted"/>
<sequence>MPNRPKITEFIRDQELREGFKLPIYDSMRQLPFQGKDKQCTFYVPPPKAERTSKGSLMKILDLAASGNNNLSYLTPQSTRRKPQRKARYLKNS</sequence>
<organism evidence="2 3">
    <name type="scientific">Penicillium malachiteum</name>
    <dbReference type="NCBI Taxonomy" id="1324776"/>
    <lineage>
        <taxon>Eukaryota</taxon>
        <taxon>Fungi</taxon>
        <taxon>Dikarya</taxon>
        <taxon>Ascomycota</taxon>
        <taxon>Pezizomycotina</taxon>
        <taxon>Eurotiomycetes</taxon>
        <taxon>Eurotiomycetidae</taxon>
        <taxon>Eurotiales</taxon>
        <taxon>Aspergillaceae</taxon>
        <taxon>Penicillium</taxon>
    </lineage>
</organism>
<dbReference type="EMBL" id="JAQJAN010000012">
    <property type="protein sequence ID" value="KAJ5716075.1"/>
    <property type="molecule type" value="Genomic_DNA"/>
</dbReference>
<evidence type="ECO:0000313" key="2">
    <source>
        <dbReference type="EMBL" id="KAJ5716075.1"/>
    </source>
</evidence>
<comment type="caution">
    <text evidence="2">The sequence shown here is derived from an EMBL/GenBank/DDBJ whole genome shotgun (WGS) entry which is preliminary data.</text>
</comment>
<evidence type="ECO:0000313" key="3">
    <source>
        <dbReference type="Proteomes" id="UP001215712"/>
    </source>
</evidence>
<keyword evidence="3" id="KW-1185">Reference proteome</keyword>
<accession>A0AAD6HGF7</accession>
<evidence type="ECO:0000256" key="1">
    <source>
        <dbReference type="SAM" id="MobiDB-lite"/>
    </source>
</evidence>
<dbReference type="AlphaFoldDB" id="A0AAD6HGF7"/>